<evidence type="ECO:0000256" key="4">
    <source>
        <dbReference type="SAM" id="Phobius"/>
    </source>
</evidence>
<evidence type="ECO:0000259" key="5">
    <source>
        <dbReference type="Pfam" id="PF00535"/>
    </source>
</evidence>
<dbReference type="SUPFAM" id="SSF53448">
    <property type="entry name" value="Nucleotide-diphospho-sugar transferases"/>
    <property type="match status" value="1"/>
</dbReference>
<dbReference type="InterPro" id="IPR029044">
    <property type="entry name" value="Nucleotide-diphossugar_trans"/>
</dbReference>
<gene>
    <name evidence="6" type="ORF">FRUB_03167</name>
</gene>
<comment type="caution">
    <text evidence="6">The sequence shown here is derived from an EMBL/GenBank/DDBJ whole genome shotgun (WGS) entry which is preliminary data.</text>
</comment>
<feature type="domain" description="Glycosyltransferase 2-like" evidence="5">
    <location>
        <begin position="5"/>
        <end position="141"/>
    </location>
</feature>
<dbReference type="PANTHER" id="PTHR43179">
    <property type="entry name" value="RHAMNOSYLTRANSFERASE WBBL"/>
    <property type="match status" value="1"/>
</dbReference>
<dbReference type="Gene3D" id="3.90.550.10">
    <property type="entry name" value="Spore Coat Polysaccharide Biosynthesis Protein SpsA, Chain A"/>
    <property type="match status" value="1"/>
</dbReference>
<evidence type="ECO:0000313" key="7">
    <source>
        <dbReference type="Proteomes" id="UP000214646"/>
    </source>
</evidence>
<feature type="transmembrane region" description="Helical" evidence="4">
    <location>
        <begin position="243"/>
        <end position="266"/>
    </location>
</feature>
<dbReference type="Proteomes" id="UP000214646">
    <property type="component" value="Unassembled WGS sequence"/>
</dbReference>
<evidence type="ECO:0000313" key="6">
    <source>
        <dbReference type="EMBL" id="OWK43568.1"/>
    </source>
</evidence>
<dbReference type="Pfam" id="PF00535">
    <property type="entry name" value="Glycos_transf_2"/>
    <property type="match status" value="1"/>
</dbReference>
<proteinExistence type="inferred from homology"/>
<dbReference type="PANTHER" id="PTHR43179:SF12">
    <property type="entry name" value="GALACTOFURANOSYLTRANSFERASE GLFT2"/>
    <property type="match status" value="1"/>
</dbReference>
<sequence>MPSVSVIVPVRNEARSIEQTLRSLLTQDYPVGQFDVIVADGVSTDATVPIVRRLQGEFPNLKLVFNPARFSSAGRNAALRHATGEYVVVVDGHCHVPDRNYLKNLADAFETSGADCLGRPQPLDVPDPTPFQAAVSVARSSRLGHNPESDIFSDEAKFVPPQSTAVAYRRSVFHKVGMFDEAFDACEDVEFNHRVHAAGLTCYFTPTLKIVYHPRSGLPALFRQLGRYGCGRARLAAKHASSLSLPALVPPVWAVWLVVGAVAAVMVPVVAWVYLASVVLYLAVILAGAAWLGRRQPARVAVRVPVVFVGIHLGFAWGFLREVGRRVARR</sequence>
<dbReference type="OrthoDB" id="9766971at2"/>
<evidence type="ECO:0000256" key="3">
    <source>
        <dbReference type="ARBA" id="ARBA00022679"/>
    </source>
</evidence>
<accession>A0A225DYF4</accession>
<dbReference type="GO" id="GO:0016757">
    <property type="term" value="F:glycosyltransferase activity"/>
    <property type="evidence" value="ECO:0007669"/>
    <property type="project" value="UniProtKB-KW"/>
</dbReference>
<keyword evidence="4" id="KW-0812">Transmembrane</keyword>
<name>A0A225DYF4_9BACT</name>
<keyword evidence="4" id="KW-0472">Membrane</keyword>
<keyword evidence="2" id="KW-0328">Glycosyltransferase</keyword>
<keyword evidence="3 6" id="KW-0808">Transferase</keyword>
<evidence type="ECO:0000256" key="1">
    <source>
        <dbReference type="ARBA" id="ARBA00006739"/>
    </source>
</evidence>
<dbReference type="InterPro" id="IPR001173">
    <property type="entry name" value="Glyco_trans_2-like"/>
</dbReference>
<dbReference type="EMBL" id="NIDE01000004">
    <property type="protein sequence ID" value="OWK43568.1"/>
    <property type="molecule type" value="Genomic_DNA"/>
</dbReference>
<dbReference type="CDD" id="cd02525">
    <property type="entry name" value="Succinoglycan_BP_ExoA"/>
    <property type="match status" value="1"/>
</dbReference>
<keyword evidence="4" id="KW-1133">Transmembrane helix</keyword>
<feature type="transmembrane region" description="Helical" evidence="4">
    <location>
        <begin position="272"/>
        <end position="293"/>
    </location>
</feature>
<dbReference type="AlphaFoldDB" id="A0A225DYF4"/>
<dbReference type="RefSeq" id="WP_088254388.1">
    <property type="nucleotide sequence ID" value="NZ_NIDE01000004.1"/>
</dbReference>
<evidence type="ECO:0000256" key="2">
    <source>
        <dbReference type="ARBA" id="ARBA00022676"/>
    </source>
</evidence>
<feature type="transmembrane region" description="Helical" evidence="4">
    <location>
        <begin position="300"/>
        <end position="320"/>
    </location>
</feature>
<keyword evidence="7" id="KW-1185">Reference proteome</keyword>
<organism evidence="6 7">
    <name type="scientific">Fimbriiglobus ruber</name>
    <dbReference type="NCBI Taxonomy" id="1908690"/>
    <lineage>
        <taxon>Bacteria</taxon>
        <taxon>Pseudomonadati</taxon>
        <taxon>Planctomycetota</taxon>
        <taxon>Planctomycetia</taxon>
        <taxon>Gemmatales</taxon>
        <taxon>Gemmataceae</taxon>
        <taxon>Fimbriiglobus</taxon>
    </lineage>
</organism>
<protein>
    <submittedName>
        <fullName evidence="6">Glycosyltransferase</fullName>
    </submittedName>
</protein>
<comment type="similarity">
    <text evidence="1">Belongs to the glycosyltransferase 2 family.</text>
</comment>
<reference evidence="7" key="1">
    <citation type="submission" date="2017-06" db="EMBL/GenBank/DDBJ databases">
        <title>Genome analysis of Fimbriiglobus ruber SP5, the first member of the order Planctomycetales with confirmed chitinolytic capability.</title>
        <authorList>
            <person name="Ravin N.V."/>
            <person name="Rakitin A.L."/>
            <person name="Ivanova A.A."/>
            <person name="Beletsky A.V."/>
            <person name="Kulichevskaya I.S."/>
            <person name="Mardanov A.V."/>
            <person name="Dedysh S.N."/>
        </authorList>
    </citation>
    <scope>NUCLEOTIDE SEQUENCE [LARGE SCALE GENOMIC DNA]</scope>
    <source>
        <strain evidence="7">SP5</strain>
    </source>
</reference>